<name>A0A165HN92_9BASI</name>
<dbReference type="GO" id="GO:0010181">
    <property type="term" value="F:FMN binding"/>
    <property type="evidence" value="ECO:0007669"/>
    <property type="project" value="InterPro"/>
</dbReference>
<evidence type="ECO:0000256" key="1">
    <source>
        <dbReference type="ARBA" id="ARBA00001917"/>
    </source>
</evidence>
<dbReference type="PANTHER" id="PTHR43567:SF1">
    <property type="entry name" value="FLAVOREDOXIN"/>
    <property type="match status" value="1"/>
</dbReference>
<dbReference type="Pfam" id="PF01613">
    <property type="entry name" value="Flavin_Reduct"/>
    <property type="match status" value="1"/>
</dbReference>
<dbReference type="PANTHER" id="PTHR43567">
    <property type="entry name" value="FLAVOREDOXIN-RELATED-RELATED"/>
    <property type="match status" value="1"/>
</dbReference>
<dbReference type="OrthoDB" id="2145000at2759"/>
<sequence>MSSPSLLATTRSYLTLSRTRTRTRTRTGLATGALLCPAQTCSPNPSSTPLPALGHRALAASAPGRAPNSGSGSGSGSGIMPPRKQRKTSRSSRPTAGDVDGDPSPDSGTSTSGTSAASASARSAAHLAAYPAENTHRLLEPGPVLLISTRSAQGVPNLMTCGFHMPLQHSGPPLVALVLGQWDHSYAALAETGECVLAVPGVDLAQQVVDVGNCSGEDVDKWARFAFTPLPAEAVQAPLVGEALACVECRVRDRRNVSRYGMWVLEPVRAWVNGAREETRSFHHRGDGRFVVDGEELDLRERMTKWKYLQD</sequence>
<dbReference type="Gene3D" id="2.30.110.10">
    <property type="entry name" value="Electron Transport, Fmn-binding Protein, Chain A"/>
    <property type="match status" value="1"/>
</dbReference>
<keyword evidence="7" id="KW-1185">Reference proteome</keyword>
<comment type="similarity">
    <text evidence="3">Belongs to the flavoredoxin family.</text>
</comment>
<evidence type="ECO:0000256" key="4">
    <source>
        <dbReference type="SAM" id="MobiDB-lite"/>
    </source>
</evidence>
<dbReference type="SUPFAM" id="SSF50475">
    <property type="entry name" value="FMN-binding split barrel"/>
    <property type="match status" value="1"/>
</dbReference>
<proteinExistence type="inferred from homology"/>
<accession>A0A165HN92</accession>
<feature type="compositionally biased region" description="Low complexity" evidence="4">
    <location>
        <begin position="96"/>
        <end position="119"/>
    </location>
</feature>
<dbReference type="Proteomes" id="UP000076842">
    <property type="component" value="Unassembled WGS sequence"/>
</dbReference>
<feature type="region of interest" description="Disordered" evidence="4">
    <location>
        <begin position="60"/>
        <end position="119"/>
    </location>
</feature>
<organism evidence="6 7">
    <name type="scientific">Calocera cornea HHB12733</name>
    <dbReference type="NCBI Taxonomy" id="1353952"/>
    <lineage>
        <taxon>Eukaryota</taxon>
        <taxon>Fungi</taxon>
        <taxon>Dikarya</taxon>
        <taxon>Basidiomycota</taxon>
        <taxon>Agaricomycotina</taxon>
        <taxon>Dacrymycetes</taxon>
        <taxon>Dacrymycetales</taxon>
        <taxon>Dacrymycetaceae</taxon>
        <taxon>Calocera</taxon>
    </lineage>
</organism>
<evidence type="ECO:0000313" key="7">
    <source>
        <dbReference type="Proteomes" id="UP000076842"/>
    </source>
</evidence>
<dbReference type="InterPro" id="IPR052174">
    <property type="entry name" value="Flavoredoxin"/>
</dbReference>
<dbReference type="SMART" id="SM00903">
    <property type="entry name" value="Flavin_Reduct"/>
    <property type="match status" value="1"/>
</dbReference>
<keyword evidence="2" id="KW-0285">Flavoprotein</keyword>
<dbReference type="EMBL" id="KV423940">
    <property type="protein sequence ID" value="KZT59507.1"/>
    <property type="molecule type" value="Genomic_DNA"/>
</dbReference>
<protein>
    <recommendedName>
        <fullName evidence="5">Flavin reductase like domain-containing protein</fullName>
    </recommendedName>
</protein>
<evidence type="ECO:0000256" key="2">
    <source>
        <dbReference type="ARBA" id="ARBA00022630"/>
    </source>
</evidence>
<evidence type="ECO:0000313" key="6">
    <source>
        <dbReference type="EMBL" id="KZT59507.1"/>
    </source>
</evidence>
<evidence type="ECO:0000256" key="3">
    <source>
        <dbReference type="ARBA" id="ARBA00038054"/>
    </source>
</evidence>
<dbReference type="InParanoid" id="A0A165HN92"/>
<comment type="cofactor">
    <cofactor evidence="1">
        <name>FMN</name>
        <dbReference type="ChEBI" id="CHEBI:58210"/>
    </cofactor>
</comment>
<evidence type="ECO:0000259" key="5">
    <source>
        <dbReference type="SMART" id="SM00903"/>
    </source>
</evidence>
<feature type="domain" description="Flavin reductase like" evidence="5">
    <location>
        <begin position="137"/>
        <end position="289"/>
    </location>
</feature>
<dbReference type="InterPro" id="IPR002563">
    <property type="entry name" value="Flavin_Rdtase-like_dom"/>
</dbReference>
<dbReference type="InterPro" id="IPR012349">
    <property type="entry name" value="Split_barrel_FMN-bd"/>
</dbReference>
<dbReference type="AlphaFoldDB" id="A0A165HN92"/>
<gene>
    <name evidence="6" type="ORF">CALCODRAFT_481571</name>
</gene>
<reference evidence="6 7" key="1">
    <citation type="journal article" date="2016" name="Mol. Biol. Evol.">
        <title>Comparative Genomics of Early-Diverging Mushroom-Forming Fungi Provides Insights into the Origins of Lignocellulose Decay Capabilities.</title>
        <authorList>
            <person name="Nagy L.G."/>
            <person name="Riley R."/>
            <person name="Tritt A."/>
            <person name="Adam C."/>
            <person name="Daum C."/>
            <person name="Floudas D."/>
            <person name="Sun H."/>
            <person name="Yadav J.S."/>
            <person name="Pangilinan J."/>
            <person name="Larsson K.H."/>
            <person name="Matsuura K."/>
            <person name="Barry K."/>
            <person name="Labutti K."/>
            <person name="Kuo R."/>
            <person name="Ohm R.A."/>
            <person name="Bhattacharya S.S."/>
            <person name="Shirouzu T."/>
            <person name="Yoshinaga Y."/>
            <person name="Martin F.M."/>
            <person name="Grigoriev I.V."/>
            <person name="Hibbett D.S."/>
        </authorList>
    </citation>
    <scope>NUCLEOTIDE SEQUENCE [LARGE SCALE GENOMIC DNA]</scope>
    <source>
        <strain evidence="6 7">HHB12733</strain>
    </source>
</reference>